<protein>
    <submittedName>
        <fullName evidence="2">Uncharacterized protein</fullName>
    </submittedName>
</protein>
<proteinExistence type="predicted"/>
<feature type="compositionally biased region" description="Acidic residues" evidence="1">
    <location>
        <begin position="579"/>
        <end position="591"/>
    </location>
</feature>
<dbReference type="EMBL" id="KZ826206">
    <property type="protein sequence ID" value="PYH87597.1"/>
    <property type="molecule type" value="Genomic_DNA"/>
</dbReference>
<feature type="region of interest" description="Disordered" evidence="1">
    <location>
        <begin position="1"/>
        <end position="464"/>
    </location>
</feature>
<evidence type="ECO:0000313" key="2">
    <source>
        <dbReference type="EMBL" id="PYH87597.1"/>
    </source>
</evidence>
<feature type="compositionally biased region" description="Basic and acidic residues" evidence="1">
    <location>
        <begin position="364"/>
        <end position="376"/>
    </location>
</feature>
<dbReference type="STRING" id="1448320.A0A319CYY6"/>
<feature type="region of interest" description="Disordered" evidence="1">
    <location>
        <begin position="729"/>
        <end position="836"/>
    </location>
</feature>
<reference evidence="2 3" key="1">
    <citation type="submission" date="2018-02" db="EMBL/GenBank/DDBJ databases">
        <title>The genomes of Aspergillus section Nigri reveals drivers in fungal speciation.</title>
        <authorList>
            <consortium name="DOE Joint Genome Institute"/>
            <person name="Vesth T.C."/>
            <person name="Nybo J."/>
            <person name="Theobald S."/>
            <person name="Brandl J."/>
            <person name="Frisvad J.C."/>
            <person name="Nielsen K.F."/>
            <person name="Lyhne E.K."/>
            <person name="Kogle M.E."/>
            <person name="Kuo A."/>
            <person name="Riley R."/>
            <person name="Clum A."/>
            <person name="Nolan M."/>
            <person name="Lipzen A."/>
            <person name="Salamov A."/>
            <person name="Henrissat B."/>
            <person name="Wiebenga A."/>
            <person name="De vries R.P."/>
            <person name="Grigoriev I.V."/>
            <person name="Mortensen U.H."/>
            <person name="Andersen M.R."/>
            <person name="Baker S.E."/>
        </authorList>
    </citation>
    <scope>NUCLEOTIDE SEQUENCE [LARGE SCALE GENOMIC DNA]</scope>
    <source>
        <strain evidence="2 3">CBS 707.79</strain>
    </source>
</reference>
<feature type="compositionally biased region" description="Polar residues" evidence="1">
    <location>
        <begin position="123"/>
        <end position="135"/>
    </location>
</feature>
<organism evidence="2 3">
    <name type="scientific">Aspergillus ellipticus CBS 707.79</name>
    <dbReference type="NCBI Taxonomy" id="1448320"/>
    <lineage>
        <taxon>Eukaryota</taxon>
        <taxon>Fungi</taxon>
        <taxon>Dikarya</taxon>
        <taxon>Ascomycota</taxon>
        <taxon>Pezizomycotina</taxon>
        <taxon>Eurotiomycetes</taxon>
        <taxon>Eurotiomycetidae</taxon>
        <taxon>Eurotiales</taxon>
        <taxon>Aspergillaceae</taxon>
        <taxon>Aspergillus</taxon>
        <taxon>Aspergillus subgen. Circumdati</taxon>
    </lineage>
</organism>
<gene>
    <name evidence="2" type="ORF">BO71DRAFT_414736</name>
</gene>
<accession>A0A319CYY6</accession>
<feature type="region of interest" description="Disordered" evidence="1">
    <location>
        <begin position="577"/>
        <end position="600"/>
    </location>
</feature>
<dbReference type="Proteomes" id="UP000247810">
    <property type="component" value="Unassembled WGS sequence"/>
</dbReference>
<feature type="compositionally biased region" description="Basic and acidic residues" evidence="1">
    <location>
        <begin position="327"/>
        <end position="343"/>
    </location>
</feature>
<keyword evidence="3" id="KW-1185">Reference proteome</keyword>
<feature type="compositionally biased region" description="Low complexity" evidence="1">
    <location>
        <begin position="758"/>
        <end position="767"/>
    </location>
</feature>
<feature type="compositionally biased region" description="Low complexity" evidence="1">
    <location>
        <begin position="10"/>
        <end position="32"/>
    </location>
</feature>
<dbReference type="VEuPathDB" id="FungiDB:BO71DRAFT_414736"/>
<feature type="compositionally biased region" description="Basic and acidic residues" evidence="1">
    <location>
        <begin position="106"/>
        <end position="118"/>
    </location>
</feature>
<evidence type="ECO:0000313" key="3">
    <source>
        <dbReference type="Proteomes" id="UP000247810"/>
    </source>
</evidence>
<feature type="compositionally biased region" description="Polar residues" evidence="1">
    <location>
        <begin position="292"/>
        <end position="301"/>
    </location>
</feature>
<sequence length="836" mass="90950">MAGVKRKLEAAQGPATAPSGGSSAGVGASQSVPNSTMEDTSNVRVTRSLRSSRDSRATQNDTRNHSSTAATSGNSQINPNRHNTNRPSRIITLSTRAARANTAQEKAARENVTRETRNTRTRASAQLSTAQNEAPVTNVPETPRHKRVKRAPTVEETPRTTRQSARLRAHAPSTSTDEALHEVDVVPKLPEPSPSSHAAPSTRTRNRSRQYADGIGEVSHSTTSVAPIVKSPSPERVTPVPEEKLKPLDEEAPQSPEPTLSQHTKEESPKGTVADEDGNGGTEPAALEINEPLNSITTPSLTIARKRKSPEPEETVLLETESFPDSPGRKPKVEEGEMDHVLEEQLQNGTDTKPTSLSPAEAVAESKVDEGSRQITEEVEASTPEVATESTAGKAVRGGRTRGRGRGGRSRGSARFTTNKRGRGAGRAGRGGRTGRQLDRSSDVEPDRSPSPSAATQKLRDRQRELDKAFKKVAAAQRLALAVLATQSEKRLARDKNAHKHVPEFDEINLQLKEGLQQKREVLRREYELNVEQENRMFEANKQAVEERCQAQARNIKEEHFLASQGAYMAFVEGRRAAEDDEHTETDDSETEPERGPVVPPAREVFRGFHSNFVRNPAGAAAYDRAYFGWDDFVQRAKVGDDIDPQMKEMRDAGPFAGMTAEQIIDLLLKATGAVEVRRHAVPGEVNRPAMPDVRPRALSALADIAAAEPPRPPLSQTIPRLSVSAHRTLLPQPAPPPPLAHGPTEHRPFMLPPPTPQRQQPRRLLPAGQQIPPITEQLGLPDPFAAMGGPPRLPPPPGSNFHRPPPPGYLTGHHPPSLYYPPPPPPPPPGPRPPF</sequence>
<feature type="compositionally biased region" description="Gly residues" evidence="1">
    <location>
        <begin position="425"/>
        <end position="434"/>
    </location>
</feature>
<dbReference type="AlphaFoldDB" id="A0A319CYY6"/>
<feature type="compositionally biased region" description="Polar residues" evidence="1">
    <location>
        <begin position="57"/>
        <end position="95"/>
    </location>
</feature>
<feature type="compositionally biased region" description="Basic and acidic residues" evidence="1">
    <location>
        <begin position="436"/>
        <end position="448"/>
    </location>
</feature>
<feature type="compositionally biased region" description="Basic residues" evidence="1">
    <location>
        <begin position="397"/>
        <end position="409"/>
    </location>
</feature>
<evidence type="ECO:0000256" key="1">
    <source>
        <dbReference type="SAM" id="MobiDB-lite"/>
    </source>
</evidence>
<feature type="compositionally biased region" description="Polar residues" evidence="1">
    <location>
        <begin position="345"/>
        <end position="358"/>
    </location>
</feature>
<feature type="compositionally biased region" description="Pro residues" evidence="1">
    <location>
        <begin position="792"/>
        <end position="809"/>
    </location>
</feature>
<dbReference type="OrthoDB" id="4188028at2759"/>
<feature type="compositionally biased region" description="Pro residues" evidence="1">
    <location>
        <begin position="819"/>
        <end position="836"/>
    </location>
</feature>
<name>A0A319CYY6_9EURO</name>
<feature type="compositionally biased region" description="Polar residues" evidence="1">
    <location>
        <begin position="33"/>
        <end position="49"/>
    </location>
</feature>